<name>A0AAJ1EUH9_9ACTO</name>
<feature type="compositionally biased region" description="Basic and acidic residues" evidence="1">
    <location>
        <begin position="1413"/>
        <end position="1424"/>
    </location>
</feature>
<feature type="compositionally biased region" description="Polar residues" evidence="1">
    <location>
        <begin position="1793"/>
        <end position="1804"/>
    </location>
</feature>
<dbReference type="EMBL" id="JAKNHJ010000001">
    <property type="protein sequence ID" value="MCG4617047.1"/>
    <property type="molecule type" value="Genomic_DNA"/>
</dbReference>
<dbReference type="InterPro" id="IPR040502">
    <property type="entry name" value="GH101_dom-6"/>
</dbReference>
<proteinExistence type="predicted"/>
<gene>
    <name evidence="5" type="ORF">L0M99_00865</name>
</gene>
<dbReference type="SUPFAM" id="SSF49785">
    <property type="entry name" value="Galactose-binding domain-like"/>
    <property type="match status" value="2"/>
</dbReference>
<evidence type="ECO:0000313" key="6">
    <source>
        <dbReference type="Proteomes" id="UP001200537"/>
    </source>
</evidence>
<evidence type="ECO:0000256" key="1">
    <source>
        <dbReference type="SAM" id="MobiDB-lite"/>
    </source>
</evidence>
<dbReference type="InterPro" id="IPR014718">
    <property type="entry name" value="GH-type_carb-bd"/>
</dbReference>
<dbReference type="InterPro" id="IPR035364">
    <property type="entry name" value="Beta_sandwich_GH101"/>
</dbReference>
<dbReference type="InterPro" id="IPR000421">
    <property type="entry name" value="FA58C"/>
</dbReference>
<dbReference type="Proteomes" id="UP001200537">
    <property type="component" value="Unassembled WGS sequence"/>
</dbReference>
<sequence length="1835" mass="196422">MSLKHKTILTVSAALSLTFGGLATAPIAAAETVFTPIPQAQMKAVWTDSVETGGEGANGPLEKVLDGDTKSYWHTVWYQGTGNNEMPHRFIIDLGKEVPDLGRVTLTPRQSSNGSGRAREYQIVSYTDANCADKSKAKDLVPAKTLATGEFEENHGDLSVKNIDFAPAAARCVGVIYKSAWGGQAGSSETVGSLAEFNAATVSGYQPPAPPAAEPEVKIPNPADKITITDGSLSADLQAGFPQVIAYHLQGKTLPANVGPALKQVRINEQMRTVSLVSAATKTADSATYKLKVGGLDVTLTVKISLAKGNLRWEVTAIDDPKNQVDRLAVPGLNLVSVAGAKDGAVTVAGDGTNRLENPDTTWKIAKQKIGMREGGYMAALSNSELAAGLVSNAVSDDYATSVQDGRGATRWVATTAQEDAATAGKTTMVGSLTPASWVIWGTNTRSGKIGKDPNPFAQIRIVSDVNGDSAVDWQDSATATRALIVENKLPNGYGDTKNRVITRIPFNIVSQATHPFLRTLDDTKRISLETDNLGQHVLLKGYQAEGHDSAQGDYAGHYNERAGGFTDLVAMTKGAKDYNADFGVHINDTESYSEAKCFNDGTNAATVTDESCVIKMPPQAAWGWMNQAYYMDDNADLAQGRVIKRFQKFRDELTAAGIADRFDWLYFDVFYGKGWRPQRLGAELQKQGWEIGSEWAWAFPDTSLWSHWANDEKYGGEKQKGLNSTLIRFVENSWRDSWNPNPLLGNANVVEFEGWTGHTDYGKFINNVWQRNLPTKFLQQSDIKTYQLRQKATFTNGTEVTSNRASISGTDLGTDRVITYDGATVYTGGKYLLPWGEKDGIGAAKSAGDKLYHYNPAGGTSTWTLPGRFKSIGSFHLYELTATGRVDKGTVNASGGSISLSAKANTAYVLYPQSAPNQADPNWGQGSGIKDPGFFSGTLKSYDTSGNVSVETSNRANFQALIGEGASSLSQTLTLPKGDYSMWAWVEVQPGQERQVDVSISGNGVKAVGNQKTIAGKVATRITKSTAPNKTASDEKFQTYFQRVRVTFHSEGDPVTFQVAAGDGAAKVRVDDLRVVKYSAPVDNDKTEQTVFFDDFEDVDTGYWPFITGATQGGDARTQLAERHSPYSDAGWWGKNKQGQVVAHGKQSDNVLAGKWSLLAHEENAGQILRTIPAAIKFEPGHKYRVSFAYQQAYAGEYQFSLGRDWLVDSQVKSSTVQTKDIPEAKGKGVGGKGTQIFSTEFVTSTVGDYWIGINKVGGLPGSDLTLDNIRVEDLGKAEVLPGNADPAIQAAQTVSEEQTFTVQTNTDFFEPGNPGKITDLKTTLSAPDGWKVTKKSEPSGDNIAQNWEVKTPQGATDGVLTYKVSYQVDSDGTTREVSIARKVKVLRSVRDGENYLSDLPWSDEENGWGPVERDQENGEQGRGDGTPIKVGGKEYPKGIGAHAPSSITFDLAGKCTRMNAIAGVDDTQPNGSVKFMVIGDGKTLFESPQVVTKTGGANKIDLDITGVKTLILKVTDGGNGNGNDHADWADAKVTCKVETPAVQPPSLKDVVAEAKPDTVATSDAPTFVDEDGDTVTPPAGVKFSFANLDSQRHLVQSREAVKASGDIYIDSATGQVTYLPLGSEAGKSVKIPIQASYVQGDETVTIPGTVTFNVAANEETPGKITEVTPIAPVATDPGSCEKKPFVEIPVTKGVQYLLDGKEMAAGKHEYAYGKQITVTAKVSDTSSYRFAAGAVTKWTFQTMAPQGCEATPGNPDKDKPGTGKPGGTDRPIAPPTGNPAKPGNSDKAGTGNKTANSRGGNLTSTGAYGGAFALAALILIVAGSRIRNRRLES</sequence>
<dbReference type="Pfam" id="PF08305">
    <property type="entry name" value="NPCBM"/>
    <property type="match status" value="1"/>
</dbReference>
<evidence type="ECO:0000313" key="5">
    <source>
        <dbReference type="EMBL" id="MCG4617047.1"/>
    </source>
</evidence>
<comment type="caution">
    <text evidence="5">The sequence shown here is derived from an EMBL/GenBank/DDBJ whole genome shotgun (WGS) entry which is preliminary data.</text>
</comment>
<keyword evidence="2" id="KW-0812">Transmembrane</keyword>
<dbReference type="Pfam" id="PF17974">
    <property type="entry name" value="GalBD_like"/>
    <property type="match status" value="1"/>
</dbReference>
<dbReference type="InterPro" id="IPR049314">
    <property type="entry name" value="GH101_dom-5"/>
</dbReference>
<dbReference type="Pfam" id="PF12905">
    <property type="entry name" value="Glyco_hydro_101"/>
    <property type="match status" value="1"/>
</dbReference>
<dbReference type="Pfam" id="PF17451">
    <property type="entry name" value="Glyco_hyd_101C"/>
    <property type="match status" value="1"/>
</dbReference>
<feature type="region of interest" description="Disordered" evidence="1">
    <location>
        <begin position="1748"/>
        <end position="1804"/>
    </location>
</feature>
<dbReference type="Pfam" id="PF00754">
    <property type="entry name" value="F5_F8_type_C"/>
    <property type="match status" value="1"/>
</dbReference>
<dbReference type="GO" id="GO:0033926">
    <property type="term" value="F:endo-alpha-N-acetylgalactosaminidase activity"/>
    <property type="evidence" value="ECO:0007669"/>
    <property type="project" value="InterPro"/>
</dbReference>
<keyword evidence="3" id="KW-0732">Signal</keyword>
<dbReference type="RefSeq" id="WP_238127452.1">
    <property type="nucleotide sequence ID" value="NZ_JAKNHJ010000001.1"/>
</dbReference>
<dbReference type="GO" id="GO:0030246">
    <property type="term" value="F:carbohydrate binding"/>
    <property type="evidence" value="ECO:0007669"/>
    <property type="project" value="InterPro"/>
</dbReference>
<keyword evidence="2" id="KW-1133">Transmembrane helix</keyword>
<dbReference type="Gene3D" id="2.60.120.1060">
    <property type="entry name" value="NPCBM/NEW2 domain"/>
    <property type="match status" value="1"/>
</dbReference>
<dbReference type="InterPro" id="IPR013222">
    <property type="entry name" value="Glyco_hyd_98_carb-bd"/>
</dbReference>
<protein>
    <submittedName>
        <fullName evidence="5">Endo-alpha-N-acetylgalactosaminidase family protein</fullName>
    </submittedName>
</protein>
<feature type="transmembrane region" description="Helical" evidence="2">
    <location>
        <begin position="1808"/>
        <end position="1828"/>
    </location>
</feature>
<dbReference type="SMART" id="SM00776">
    <property type="entry name" value="NPCBM"/>
    <property type="match status" value="1"/>
</dbReference>
<dbReference type="Pfam" id="PF21466">
    <property type="entry name" value="GH101_dom-5"/>
    <property type="match status" value="1"/>
</dbReference>
<organism evidence="5 6">
    <name type="scientific">Varibaculum cambriense</name>
    <dbReference type="NCBI Taxonomy" id="184870"/>
    <lineage>
        <taxon>Bacteria</taxon>
        <taxon>Bacillati</taxon>
        <taxon>Actinomycetota</taxon>
        <taxon>Actinomycetes</taxon>
        <taxon>Actinomycetales</taxon>
        <taxon>Actinomycetaceae</taxon>
        <taxon>Varibaculum</taxon>
    </lineage>
</organism>
<accession>A0AAJ1EUH9</accession>
<evidence type="ECO:0000259" key="4">
    <source>
        <dbReference type="SMART" id="SM00776"/>
    </source>
</evidence>
<feature type="signal peptide" evidence="3">
    <location>
        <begin position="1"/>
        <end position="30"/>
    </location>
</feature>
<evidence type="ECO:0000256" key="3">
    <source>
        <dbReference type="SAM" id="SignalP"/>
    </source>
</evidence>
<dbReference type="InterPro" id="IPR008979">
    <property type="entry name" value="Galactose-bd-like_sf"/>
</dbReference>
<feature type="region of interest" description="Disordered" evidence="1">
    <location>
        <begin position="1400"/>
        <end position="1431"/>
    </location>
</feature>
<dbReference type="InterPro" id="IPR038637">
    <property type="entry name" value="NPCBM_sf"/>
</dbReference>
<feature type="domain" description="Glycosyl hydrolase family 98 putative carbohydrate-binding module" evidence="4">
    <location>
        <begin position="1392"/>
        <end position="1537"/>
    </location>
</feature>
<reference evidence="5" key="1">
    <citation type="submission" date="2022-01" db="EMBL/GenBank/DDBJ databases">
        <title>Collection of gut derived symbiotic bacterial strains cultured from healthy donors.</title>
        <authorList>
            <person name="Lin H."/>
            <person name="Kohout C."/>
            <person name="Waligurski E."/>
            <person name="Pamer E.G."/>
        </authorList>
    </citation>
    <scope>NUCLEOTIDE SEQUENCE</scope>
    <source>
        <strain evidence="5">DFI.7.46</strain>
    </source>
</reference>
<dbReference type="InterPro" id="IPR025706">
    <property type="entry name" value="Endoa_GalNAc"/>
</dbReference>
<dbReference type="InterPro" id="IPR040633">
    <property type="entry name" value="Gal_mutarotas_3"/>
</dbReference>
<dbReference type="CDD" id="cd14244">
    <property type="entry name" value="GH_101_like"/>
    <property type="match status" value="1"/>
</dbReference>
<dbReference type="Gene3D" id="2.60.120.260">
    <property type="entry name" value="Galactose-binding domain-like"/>
    <property type="match status" value="3"/>
</dbReference>
<dbReference type="Gene3D" id="3.20.20.80">
    <property type="entry name" value="Glycosidases"/>
    <property type="match status" value="1"/>
</dbReference>
<keyword evidence="2" id="KW-0472">Membrane</keyword>
<dbReference type="Pfam" id="PF18080">
    <property type="entry name" value="Gal_mutarotas_3"/>
    <property type="match status" value="1"/>
</dbReference>
<evidence type="ECO:0000256" key="2">
    <source>
        <dbReference type="SAM" id="Phobius"/>
    </source>
</evidence>
<dbReference type="Gene3D" id="2.70.98.10">
    <property type="match status" value="1"/>
</dbReference>
<feature type="chain" id="PRO_5042547981" evidence="3">
    <location>
        <begin position="31"/>
        <end position="1835"/>
    </location>
</feature>